<dbReference type="OrthoDB" id="3543113at2759"/>
<proteinExistence type="predicted"/>
<gene>
    <name evidence="1" type="ORF">BJ322DRAFT_1108263</name>
</gene>
<dbReference type="AlphaFoldDB" id="A0A9P6L7A2"/>
<reference evidence="1" key="2">
    <citation type="submission" date="2020-11" db="EMBL/GenBank/DDBJ databases">
        <authorList>
            <consortium name="DOE Joint Genome Institute"/>
            <person name="Kuo A."/>
            <person name="Miyauchi S."/>
            <person name="Kiss E."/>
            <person name="Drula E."/>
            <person name="Kohler A."/>
            <person name="Sanchez-Garcia M."/>
            <person name="Andreopoulos B."/>
            <person name="Barry K.W."/>
            <person name="Bonito G."/>
            <person name="Buee M."/>
            <person name="Carver A."/>
            <person name="Chen C."/>
            <person name="Cichocki N."/>
            <person name="Clum A."/>
            <person name="Culley D."/>
            <person name="Crous P.W."/>
            <person name="Fauchery L."/>
            <person name="Girlanda M."/>
            <person name="Hayes R."/>
            <person name="Keri Z."/>
            <person name="Labutti K."/>
            <person name="Lipzen A."/>
            <person name="Lombard V."/>
            <person name="Magnuson J."/>
            <person name="Maillard F."/>
            <person name="Morin E."/>
            <person name="Murat C."/>
            <person name="Nolan M."/>
            <person name="Ohm R."/>
            <person name="Pangilinan J."/>
            <person name="Pereira M."/>
            <person name="Perotto S."/>
            <person name="Peter M."/>
            <person name="Riley R."/>
            <person name="Sitrit Y."/>
            <person name="Stielow B."/>
            <person name="Szollosi G."/>
            <person name="Zifcakova L."/>
            <person name="Stursova M."/>
            <person name="Spatafora J.W."/>
            <person name="Tedersoo L."/>
            <person name="Vaario L.-M."/>
            <person name="Yamada A."/>
            <person name="Yan M."/>
            <person name="Wang P."/>
            <person name="Xu J."/>
            <person name="Bruns T."/>
            <person name="Baldrian P."/>
            <person name="Vilgalys R."/>
            <person name="Henrissat B."/>
            <person name="Grigoriev I.V."/>
            <person name="Hibbett D."/>
            <person name="Nagy L.G."/>
            <person name="Martin F.M."/>
        </authorList>
    </citation>
    <scope>NUCLEOTIDE SEQUENCE</scope>
    <source>
        <strain evidence="1">UH-Tt-Lm1</strain>
    </source>
</reference>
<protein>
    <recommendedName>
        <fullName evidence="3">F-box domain-containing protein</fullName>
    </recommendedName>
</protein>
<comment type="caution">
    <text evidence="1">The sequence shown here is derived from an EMBL/GenBank/DDBJ whole genome shotgun (WGS) entry which is preliminary data.</text>
</comment>
<evidence type="ECO:0000313" key="2">
    <source>
        <dbReference type="Proteomes" id="UP000736335"/>
    </source>
</evidence>
<dbReference type="InterPro" id="IPR032675">
    <property type="entry name" value="LRR_dom_sf"/>
</dbReference>
<sequence>MHRLWEIDEIVRVIVASLGRQKGAVALACSCKSLSDIVLDSLWEHLMGLSRLLKCLPRDSWDLRDFDFVFVRCPTTKEWLRFMVYARRVREFSACGYGVGVDGVSTEACQLLSMQTSTLGQYILPNLHSIRWDVHPWANASFVRLFLNPGLVSVHIQFPNPRPHIYRIAAISSIPTKDLAHLRLKDMGNEESVLDALEILLDKSSETIRSVALDGGLSTTFIDKLLRLRNLRSLEIELPDAHISPPEVALPSLVKLAVRYREDVPWFHVLNNIPNPALRDLEATFLDASPTHMQSLISALIKANKKQTLTRLQCSWDELIPITPERLRSAFSLERLTTLNLFPRCIDRLCGVQLEDSVVCALAAALPRLKSLKLGEVPCKISTSKVTSESLAALSTNCVDLDFLQIHFDAKEIVSGASHANYQTRRFTSRLRTLSVGSQPVPSQNKDILLVASTILHIFPHVEELSNAEGDWRLVRSGIGMLREAGYASM</sequence>
<reference evidence="1" key="1">
    <citation type="journal article" date="2020" name="Nat. Commun.">
        <title>Large-scale genome sequencing of mycorrhizal fungi provides insights into the early evolution of symbiotic traits.</title>
        <authorList>
            <person name="Miyauchi S."/>
            <person name="Kiss E."/>
            <person name="Kuo A."/>
            <person name="Drula E."/>
            <person name="Kohler A."/>
            <person name="Sanchez-Garcia M."/>
            <person name="Morin E."/>
            <person name="Andreopoulos B."/>
            <person name="Barry K.W."/>
            <person name="Bonito G."/>
            <person name="Buee M."/>
            <person name="Carver A."/>
            <person name="Chen C."/>
            <person name="Cichocki N."/>
            <person name="Clum A."/>
            <person name="Culley D."/>
            <person name="Crous P.W."/>
            <person name="Fauchery L."/>
            <person name="Girlanda M."/>
            <person name="Hayes R.D."/>
            <person name="Keri Z."/>
            <person name="LaButti K."/>
            <person name="Lipzen A."/>
            <person name="Lombard V."/>
            <person name="Magnuson J."/>
            <person name="Maillard F."/>
            <person name="Murat C."/>
            <person name="Nolan M."/>
            <person name="Ohm R.A."/>
            <person name="Pangilinan J."/>
            <person name="Pereira M.F."/>
            <person name="Perotto S."/>
            <person name="Peter M."/>
            <person name="Pfister S."/>
            <person name="Riley R."/>
            <person name="Sitrit Y."/>
            <person name="Stielow J.B."/>
            <person name="Szollosi G."/>
            <person name="Zifcakova L."/>
            <person name="Stursova M."/>
            <person name="Spatafora J.W."/>
            <person name="Tedersoo L."/>
            <person name="Vaario L.M."/>
            <person name="Yamada A."/>
            <person name="Yan M."/>
            <person name="Wang P."/>
            <person name="Xu J."/>
            <person name="Bruns T."/>
            <person name="Baldrian P."/>
            <person name="Vilgalys R."/>
            <person name="Dunand C."/>
            <person name="Henrissat B."/>
            <person name="Grigoriev I.V."/>
            <person name="Hibbett D."/>
            <person name="Nagy L.G."/>
            <person name="Martin F.M."/>
        </authorList>
    </citation>
    <scope>NUCLEOTIDE SEQUENCE</scope>
    <source>
        <strain evidence="1">UH-Tt-Lm1</strain>
    </source>
</reference>
<dbReference type="Gene3D" id="3.80.10.10">
    <property type="entry name" value="Ribonuclease Inhibitor"/>
    <property type="match status" value="1"/>
</dbReference>
<organism evidence="1 2">
    <name type="scientific">Thelephora terrestris</name>
    <dbReference type="NCBI Taxonomy" id="56493"/>
    <lineage>
        <taxon>Eukaryota</taxon>
        <taxon>Fungi</taxon>
        <taxon>Dikarya</taxon>
        <taxon>Basidiomycota</taxon>
        <taxon>Agaricomycotina</taxon>
        <taxon>Agaricomycetes</taxon>
        <taxon>Thelephorales</taxon>
        <taxon>Thelephoraceae</taxon>
        <taxon>Thelephora</taxon>
    </lineage>
</organism>
<keyword evidence="2" id="KW-1185">Reference proteome</keyword>
<accession>A0A9P6L7A2</accession>
<dbReference type="Proteomes" id="UP000736335">
    <property type="component" value="Unassembled WGS sequence"/>
</dbReference>
<name>A0A9P6L7A2_9AGAM</name>
<evidence type="ECO:0008006" key="3">
    <source>
        <dbReference type="Google" id="ProtNLM"/>
    </source>
</evidence>
<dbReference type="EMBL" id="WIUZ02000006">
    <property type="protein sequence ID" value="KAF9786412.1"/>
    <property type="molecule type" value="Genomic_DNA"/>
</dbReference>
<evidence type="ECO:0000313" key="1">
    <source>
        <dbReference type="EMBL" id="KAF9786412.1"/>
    </source>
</evidence>